<dbReference type="EMBL" id="LAFY01004444">
    <property type="protein sequence ID" value="KJX92961.1"/>
    <property type="molecule type" value="Genomic_DNA"/>
</dbReference>
<gene>
    <name evidence="4" type="ORF">TI39_contig4485g00002</name>
</gene>
<keyword evidence="5" id="KW-1185">Reference proteome</keyword>
<dbReference type="PANTHER" id="PTHR31668">
    <property type="entry name" value="GLUCOSE TRANSPORT TRANSCRIPTION REGULATOR RGT1-RELATED-RELATED"/>
    <property type="match status" value="1"/>
</dbReference>
<organism evidence="4 5">
    <name type="scientific">Zymoseptoria brevis</name>
    <dbReference type="NCBI Taxonomy" id="1047168"/>
    <lineage>
        <taxon>Eukaryota</taxon>
        <taxon>Fungi</taxon>
        <taxon>Dikarya</taxon>
        <taxon>Ascomycota</taxon>
        <taxon>Pezizomycotina</taxon>
        <taxon>Dothideomycetes</taxon>
        <taxon>Dothideomycetidae</taxon>
        <taxon>Mycosphaerellales</taxon>
        <taxon>Mycosphaerellaceae</taxon>
        <taxon>Zymoseptoria</taxon>
    </lineage>
</organism>
<dbReference type="PROSITE" id="PS50048">
    <property type="entry name" value="ZN2_CY6_FUNGAL_2"/>
    <property type="match status" value="1"/>
</dbReference>
<dbReference type="Pfam" id="PF04082">
    <property type="entry name" value="Fungal_trans"/>
    <property type="match status" value="1"/>
</dbReference>
<dbReference type="InterPro" id="IPR036864">
    <property type="entry name" value="Zn2-C6_fun-type_DNA-bd_sf"/>
</dbReference>
<evidence type="ECO:0000313" key="4">
    <source>
        <dbReference type="EMBL" id="KJX92961.1"/>
    </source>
</evidence>
<keyword evidence="1" id="KW-0479">Metal-binding</keyword>
<dbReference type="Pfam" id="PF00172">
    <property type="entry name" value="Zn_clus"/>
    <property type="match status" value="1"/>
</dbReference>
<reference evidence="4 5" key="1">
    <citation type="submission" date="2015-03" db="EMBL/GenBank/DDBJ databases">
        <title>RNA-seq based gene annotation and comparative genomics of four Zymoseptoria species reveal species-specific pathogenicity related genes and transposable element activity.</title>
        <authorList>
            <person name="Grandaubert J."/>
            <person name="Bhattacharyya A."/>
            <person name="Stukenbrock E.H."/>
        </authorList>
    </citation>
    <scope>NUCLEOTIDE SEQUENCE [LARGE SCALE GENOMIC DNA]</scope>
    <source>
        <strain evidence="4 5">Zb18110</strain>
    </source>
</reference>
<dbReference type="PROSITE" id="PS00463">
    <property type="entry name" value="ZN2_CY6_FUNGAL_1"/>
    <property type="match status" value="1"/>
</dbReference>
<dbReference type="Gene3D" id="4.10.240.10">
    <property type="entry name" value="Zn(2)-C6 fungal-type DNA-binding domain"/>
    <property type="match status" value="1"/>
</dbReference>
<dbReference type="InterPro" id="IPR050797">
    <property type="entry name" value="Carb_Metab_Trans_Reg"/>
</dbReference>
<dbReference type="Proteomes" id="UP000033647">
    <property type="component" value="Unassembled WGS sequence"/>
</dbReference>
<dbReference type="AlphaFoldDB" id="A0A0F4G6I1"/>
<accession>A0A0F4G6I1</accession>
<feature type="domain" description="Zn(2)-C6 fungal-type" evidence="3">
    <location>
        <begin position="22"/>
        <end position="51"/>
    </location>
</feature>
<dbReference type="CDD" id="cd00067">
    <property type="entry name" value="GAL4"/>
    <property type="match status" value="1"/>
</dbReference>
<dbReference type="GO" id="GO:0000981">
    <property type="term" value="F:DNA-binding transcription factor activity, RNA polymerase II-specific"/>
    <property type="evidence" value="ECO:0007669"/>
    <property type="project" value="InterPro"/>
</dbReference>
<keyword evidence="2" id="KW-0539">Nucleus</keyword>
<dbReference type="InterPro" id="IPR007219">
    <property type="entry name" value="XnlR_reg_dom"/>
</dbReference>
<dbReference type="GO" id="GO:0003677">
    <property type="term" value="F:DNA binding"/>
    <property type="evidence" value="ECO:0007669"/>
    <property type="project" value="InterPro"/>
</dbReference>
<dbReference type="PANTHER" id="PTHR31668:SF30">
    <property type="entry name" value="ZN(II)2CYS6 TRANSCRIPTION FACTOR (EUROFUNG)"/>
    <property type="match status" value="1"/>
</dbReference>
<comment type="caution">
    <text evidence="4">The sequence shown here is derived from an EMBL/GenBank/DDBJ whole genome shotgun (WGS) entry which is preliminary data.</text>
</comment>
<proteinExistence type="predicted"/>
<sequence>MFSIIDTAAGELRRPKTLADRACDQCKSRKVRCDMTKPCLTCREKQFNCTYDKARKKRGPAGKRIHEIRQNQGRFEENIHHTQLDLASPTSSDAHTVVPIGLESGIRDRESFGHENVNHSGRQLSSFAPEPVHWPFGTTPTPGEVSFRDVTTSHNGQNYTASPSQSEIYFPSIPLDSPNSSLFDTFGSIPQSELPAEAADVWPGRVNEHNLLPWIDVYFKRLHPTMPILNRANMYCEMLLRKHRTDPQYGAMLLGLCAFAMTQPVQIHERATTASRSVQARMLMEECVRMRLAPDFGEDPTIEMILTSFFLFACLFGSHQHKAARHRLREAVDLAYSLGLHLPQSYTGLTRELREQWLRTYLVLSVTERAYALQQSHSISFRGRPGITARFMQAFDPSATNEYISSLIYQDRADAVGMTALLYLMDTFDAIDESVMDCWNGYCRFSDGACESFDRRRALQMFRAQHRVRDACLTGTILFAPSVESLPMAQLLESQQIDLSVTQLWLLGRLWQLCLTHGMLRETSDHAELRFDFAFRIGLILMSNCNVYSLSAMEVHGVGLVEKVYDVAMGVITAMNSCSSLHLDLVIPSDSDVIASPHQVIETKVRELLNGFASLMREFRGGDHKYNAQFETALAGIPGFHG</sequence>
<dbReference type="InterPro" id="IPR001138">
    <property type="entry name" value="Zn2Cys6_DnaBD"/>
</dbReference>
<name>A0A0F4G6I1_9PEZI</name>
<evidence type="ECO:0000259" key="3">
    <source>
        <dbReference type="PROSITE" id="PS50048"/>
    </source>
</evidence>
<dbReference type="SMART" id="SM00066">
    <property type="entry name" value="GAL4"/>
    <property type="match status" value="1"/>
</dbReference>
<dbReference type="STRING" id="1047168.A0A0F4G6I1"/>
<dbReference type="CDD" id="cd12148">
    <property type="entry name" value="fungal_TF_MHR"/>
    <property type="match status" value="1"/>
</dbReference>
<dbReference type="GO" id="GO:0008270">
    <property type="term" value="F:zinc ion binding"/>
    <property type="evidence" value="ECO:0007669"/>
    <property type="project" value="InterPro"/>
</dbReference>
<dbReference type="SUPFAM" id="SSF57701">
    <property type="entry name" value="Zn2/Cys6 DNA-binding domain"/>
    <property type="match status" value="1"/>
</dbReference>
<evidence type="ECO:0000313" key="5">
    <source>
        <dbReference type="Proteomes" id="UP000033647"/>
    </source>
</evidence>
<evidence type="ECO:0000256" key="2">
    <source>
        <dbReference type="ARBA" id="ARBA00023242"/>
    </source>
</evidence>
<protein>
    <submittedName>
        <fullName evidence="4">Transcription factor C6 AmyR like protein</fullName>
    </submittedName>
</protein>
<dbReference type="GO" id="GO:0006351">
    <property type="term" value="P:DNA-templated transcription"/>
    <property type="evidence" value="ECO:0007669"/>
    <property type="project" value="InterPro"/>
</dbReference>
<evidence type="ECO:0000256" key="1">
    <source>
        <dbReference type="ARBA" id="ARBA00022723"/>
    </source>
</evidence>
<dbReference type="OrthoDB" id="271595at2759"/>